<gene>
    <name evidence="2" type="ORF">TUM4438_31080</name>
</gene>
<keyword evidence="1" id="KW-0472">Membrane</keyword>
<name>A0ABQ4PL94_9GAMM</name>
<evidence type="ECO:0000256" key="1">
    <source>
        <dbReference type="SAM" id="Phobius"/>
    </source>
</evidence>
<evidence type="ECO:0000313" key="2">
    <source>
        <dbReference type="EMBL" id="GIU48827.1"/>
    </source>
</evidence>
<keyword evidence="1" id="KW-1133">Transmembrane helix</keyword>
<evidence type="ECO:0000313" key="3">
    <source>
        <dbReference type="Proteomes" id="UP000887104"/>
    </source>
</evidence>
<organism evidence="2 3">
    <name type="scientific">Shewanella sairae</name>
    <dbReference type="NCBI Taxonomy" id="190310"/>
    <lineage>
        <taxon>Bacteria</taxon>
        <taxon>Pseudomonadati</taxon>
        <taxon>Pseudomonadota</taxon>
        <taxon>Gammaproteobacteria</taxon>
        <taxon>Alteromonadales</taxon>
        <taxon>Shewanellaceae</taxon>
        <taxon>Shewanella</taxon>
    </lineage>
</organism>
<accession>A0ABQ4PL94</accession>
<evidence type="ECO:0008006" key="4">
    <source>
        <dbReference type="Google" id="ProtNLM"/>
    </source>
</evidence>
<keyword evidence="3" id="KW-1185">Reference proteome</keyword>
<reference evidence="2" key="1">
    <citation type="submission" date="2021-05" db="EMBL/GenBank/DDBJ databases">
        <title>Molecular characterization for Shewanella algae harboring chromosomal blaOXA-55-like strains isolated from clinical and environment sample.</title>
        <authorList>
            <person name="Ohama Y."/>
            <person name="Aoki K."/>
            <person name="Harada S."/>
            <person name="Moriya K."/>
            <person name="Ishii Y."/>
            <person name="Tateda K."/>
        </authorList>
    </citation>
    <scope>NUCLEOTIDE SEQUENCE</scope>
    <source>
        <strain evidence="2">JCM 11563</strain>
    </source>
</reference>
<dbReference type="EMBL" id="BPEY01000062">
    <property type="protein sequence ID" value="GIU48827.1"/>
    <property type="molecule type" value="Genomic_DNA"/>
</dbReference>
<protein>
    <recommendedName>
        <fullName evidence="4">DUF2116 family Zn-ribbon domain-containing protein</fullName>
    </recommendedName>
</protein>
<dbReference type="Proteomes" id="UP000887104">
    <property type="component" value="Unassembled WGS sequence"/>
</dbReference>
<feature type="transmembrane region" description="Helical" evidence="1">
    <location>
        <begin position="37"/>
        <end position="53"/>
    </location>
</feature>
<keyword evidence="1" id="KW-0812">Transmembrane</keyword>
<sequence>MARMKPCVICGKRLAKDATTCSNCDTKDPFYEKRDKIILSGVIGLIFIAYWLFERFTG</sequence>
<proteinExistence type="predicted"/>
<comment type="caution">
    <text evidence="2">The sequence shown here is derived from an EMBL/GenBank/DDBJ whole genome shotgun (WGS) entry which is preliminary data.</text>
</comment>